<dbReference type="InterPro" id="IPR049694">
    <property type="entry name" value="Daptide_HExxH"/>
</dbReference>
<sequence>MSPRSTGGVADPVHLDRPRLAEDVVLHPPAEQDAPWILQKGTHQYIRIGEDLAALSRALDGAADHASLAGALGPRWTPALVGQAVGQLADKGMIADGRPPARRRRVRVLGPHRIQLTLLHPERLLAVLRPVAAVAGHRLSLGAGALVVLAGLVALVTLRSDVSLAMGSPLPLVGYLAVGVGFLLTTCVHELAHGAVLTALGGRPTRMGVMLFYFTPAFFCDVTDGWRLPRRHQRVVVALAGIAVQLVVGGLAALAAVVAPLEARQTLLVFAVLTYVACVMNLLPFIKLDGYLALMSALDVPHLREKAMADARSWLASTFLGARRERSLPQLSWAVPFGLGCMGMPVYIVGTLLLVLSDMLLGLGIVGATALLLVAGGGVAYVVVGLVRLGRQARRCGAPVGRTAAVSIGTAAAVVVAGAVVQVPVTVNGGYVVHDGAAHLVLMNGADDVGAGADVALVRRGLLTSHTLTSAELTAEGARPVPTPFEAFLPVAGTDVSVPLPGRPLSVAELPPERVGGAVVDLGMLPLWGWLAHTYLEPMGLELAAPPHDEETSR</sequence>
<evidence type="ECO:0000313" key="2">
    <source>
        <dbReference type="EMBL" id="SSA44782.1"/>
    </source>
</evidence>
<accession>A0A2Y9BZQ4</accession>
<feature type="transmembrane region" description="Helical" evidence="1">
    <location>
        <begin position="170"/>
        <end position="192"/>
    </location>
</feature>
<keyword evidence="2" id="KW-0482">Metalloprotease</keyword>
<dbReference type="GO" id="GO:0008237">
    <property type="term" value="F:metallopeptidase activity"/>
    <property type="evidence" value="ECO:0007669"/>
    <property type="project" value="UniProtKB-KW"/>
</dbReference>
<name>A0A2Y9BZQ4_9MICO</name>
<reference evidence="2 3" key="1">
    <citation type="submission" date="2016-10" db="EMBL/GenBank/DDBJ databases">
        <authorList>
            <person name="Cai Z."/>
        </authorList>
    </citation>
    <scope>NUCLEOTIDE SEQUENCE [LARGE SCALE GENOMIC DNA]</scope>
    <source>
        <strain evidence="2 3">CGMCC 1.10826</strain>
    </source>
</reference>
<feature type="transmembrane region" description="Helical" evidence="1">
    <location>
        <begin position="333"/>
        <end position="355"/>
    </location>
</feature>
<keyword evidence="1" id="KW-1133">Transmembrane helix</keyword>
<dbReference type="NCBIfam" id="NF041824">
    <property type="entry name" value="daptide_HExxH"/>
    <property type="match status" value="1"/>
</dbReference>
<feature type="transmembrane region" description="Helical" evidence="1">
    <location>
        <begin position="235"/>
        <end position="261"/>
    </location>
</feature>
<proteinExistence type="predicted"/>
<dbReference type="Proteomes" id="UP000250222">
    <property type="component" value="Unassembled WGS sequence"/>
</dbReference>
<dbReference type="RefSeq" id="WP_110853050.1">
    <property type="nucleotide sequence ID" value="NZ_QKLZ01000010.1"/>
</dbReference>
<keyword evidence="2" id="KW-0645">Protease</keyword>
<protein>
    <submittedName>
        <fullName evidence="2">Putative peptide zinc metalloprotease protein</fullName>
    </submittedName>
</protein>
<feature type="transmembrane region" description="Helical" evidence="1">
    <location>
        <begin position="361"/>
        <end position="387"/>
    </location>
</feature>
<dbReference type="OrthoDB" id="4640801at2"/>
<organism evidence="2 3">
    <name type="scientific">Georgenia satyanarayanai</name>
    <dbReference type="NCBI Taxonomy" id="860221"/>
    <lineage>
        <taxon>Bacteria</taxon>
        <taxon>Bacillati</taxon>
        <taxon>Actinomycetota</taxon>
        <taxon>Actinomycetes</taxon>
        <taxon>Micrococcales</taxon>
        <taxon>Bogoriellaceae</taxon>
        <taxon>Georgenia</taxon>
    </lineage>
</organism>
<keyword evidence="3" id="KW-1185">Reference proteome</keyword>
<feature type="transmembrane region" description="Helical" evidence="1">
    <location>
        <begin position="267"/>
        <end position="286"/>
    </location>
</feature>
<keyword evidence="1" id="KW-0812">Transmembrane</keyword>
<gene>
    <name evidence="2" type="ORF">SAMN05216184_11073</name>
</gene>
<keyword evidence="1" id="KW-0472">Membrane</keyword>
<feature type="transmembrane region" description="Helical" evidence="1">
    <location>
        <begin position="139"/>
        <end position="158"/>
    </location>
</feature>
<evidence type="ECO:0000313" key="3">
    <source>
        <dbReference type="Proteomes" id="UP000250222"/>
    </source>
</evidence>
<dbReference type="EMBL" id="UETB01000010">
    <property type="protein sequence ID" value="SSA44782.1"/>
    <property type="molecule type" value="Genomic_DNA"/>
</dbReference>
<dbReference type="GO" id="GO:0006508">
    <property type="term" value="P:proteolysis"/>
    <property type="evidence" value="ECO:0007669"/>
    <property type="project" value="UniProtKB-KW"/>
</dbReference>
<keyword evidence="2" id="KW-0378">Hydrolase</keyword>
<evidence type="ECO:0000256" key="1">
    <source>
        <dbReference type="SAM" id="Phobius"/>
    </source>
</evidence>
<dbReference type="AlphaFoldDB" id="A0A2Y9BZQ4"/>